<dbReference type="Proteomes" id="UP000636264">
    <property type="component" value="Unassembled WGS sequence"/>
</dbReference>
<accession>A0A916RLD5</accession>
<comment type="similarity">
    <text evidence="1">Belongs to the CpoB family.</text>
</comment>
<dbReference type="Pfam" id="PF13174">
    <property type="entry name" value="TPR_6"/>
    <property type="match status" value="1"/>
</dbReference>
<name>A0A916RLD5_9HYPH</name>
<keyword evidence="1" id="KW-0131">Cell cycle</keyword>
<keyword evidence="1" id="KW-0132">Cell division</keyword>
<comment type="subcellular location">
    <subcellularLocation>
        <location evidence="1">Periplasm</location>
    </subcellularLocation>
</comment>
<dbReference type="AlphaFoldDB" id="A0A916RLD5"/>
<feature type="compositionally biased region" description="Gly residues" evidence="2">
    <location>
        <begin position="96"/>
        <end position="107"/>
    </location>
</feature>
<dbReference type="NCBIfam" id="TIGR02795">
    <property type="entry name" value="tol_pal_ybgF"/>
    <property type="match status" value="1"/>
</dbReference>
<dbReference type="InterPro" id="IPR019734">
    <property type="entry name" value="TPR_rpt"/>
</dbReference>
<keyword evidence="1" id="KW-0574">Periplasm</keyword>
<keyword evidence="4" id="KW-1185">Reference proteome</keyword>
<feature type="chain" id="PRO_5038190909" description="Cell division coordinator CpoB" evidence="1">
    <location>
        <begin position="27"/>
        <end position="307"/>
    </location>
</feature>
<dbReference type="EMBL" id="BMIF01000003">
    <property type="protein sequence ID" value="GGA61658.1"/>
    <property type="molecule type" value="Genomic_DNA"/>
</dbReference>
<dbReference type="Pfam" id="PF13432">
    <property type="entry name" value="TPR_16"/>
    <property type="match status" value="1"/>
</dbReference>
<dbReference type="Gene3D" id="1.25.40.10">
    <property type="entry name" value="Tetratricopeptide repeat domain"/>
    <property type="match status" value="1"/>
</dbReference>
<sequence precursor="true">MLLRTHLSSVATLAFALLGMAGLAHAGPQPAMVKSWTSTQAPIVLAQATDPRVTGLEEEVRRLNGKVEELNFLILQMEDQLRKMQEDNEFRFQELEGGGSNAGGNGGKRSDAAPATNPSAQSDVAGVTPQQQQPQPGTGEPPRSLGNIVFDQNGNLVGAQPGEAQSGQNDNAAVAALPSSDDPQETYRNAYEFLMAGDYKTAETGFRNYLVRFPEGEQAPDASFWLGDSVLQQGRHQEAAEIFLKANKDYPSSPKAPEMLLKLGVTLAAMKQKDIACATFDEVGTRYPDLSNVLKERVKREQASVGC</sequence>
<comment type="caution">
    <text evidence="3">The sequence shown here is derived from an EMBL/GenBank/DDBJ whole genome shotgun (WGS) entry which is preliminary data.</text>
</comment>
<reference evidence="3" key="1">
    <citation type="journal article" date="2014" name="Int. J. Syst. Evol. Microbiol.">
        <title>Complete genome sequence of Corynebacterium casei LMG S-19264T (=DSM 44701T), isolated from a smear-ripened cheese.</title>
        <authorList>
            <consortium name="US DOE Joint Genome Institute (JGI-PGF)"/>
            <person name="Walter F."/>
            <person name="Albersmeier A."/>
            <person name="Kalinowski J."/>
            <person name="Ruckert C."/>
        </authorList>
    </citation>
    <scope>NUCLEOTIDE SEQUENCE</scope>
    <source>
        <strain evidence="3">CGMCC 1.15320</strain>
    </source>
</reference>
<dbReference type="RefSeq" id="WP_188720268.1">
    <property type="nucleotide sequence ID" value="NZ_BMIF01000003.1"/>
</dbReference>
<keyword evidence="1" id="KW-0732">Signal</keyword>
<keyword evidence="1" id="KW-0175">Coiled coil</keyword>
<dbReference type="SUPFAM" id="SSF48452">
    <property type="entry name" value="TPR-like"/>
    <property type="match status" value="1"/>
</dbReference>
<evidence type="ECO:0000313" key="3">
    <source>
        <dbReference type="EMBL" id="GGA61658.1"/>
    </source>
</evidence>
<evidence type="ECO:0000256" key="1">
    <source>
        <dbReference type="HAMAP-Rule" id="MF_02066"/>
    </source>
</evidence>
<protein>
    <recommendedName>
        <fullName evidence="1">Cell division coordinator CpoB</fullName>
    </recommendedName>
</protein>
<feature type="coiled-coil region" evidence="1">
    <location>
        <begin position="53"/>
        <end position="87"/>
    </location>
</feature>
<dbReference type="InterPro" id="IPR034706">
    <property type="entry name" value="CpoB"/>
</dbReference>
<dbReference type="GO" id="GO:0043093">
    <property type="term" value="P:FtsZ-dependent cytokinesis"/>
    <property type="evidence" value="ECO:0007669"/>
    <property type="project" value="UniProtKB-UniRule"/>
</dbReference>
<organism evidence="3 4">
    <name type="scientific">Nitratireductor aestuarii</name>
    <dbReference type="NCBI Taxonomy" id="1735103"/>
    <lineage>
        <taxon>Bacteria</taxon>
        <taxon>Pseudomonadati</taxon>
        <taxon>Pseudomonadota</taxon>
        <taxon>Alphaproteobacteria</taxon>
        <taxon>Hyphomicrobiales</taxon>
        <taxon>Phyllobacteriaceae</taxon>
        <taxon>Nitratireductor</taxon>
    </lineage>
</organism>
<reference evidence="3" key="2">
    <citation type="submission" date="2020-09" db="EMBL/GenBank/DDBJ databases">
        <authorList>
            <person name="Sun Q."/>
            <person name="Zhou Y."/>
        </authorList>
    </citation>
    <scope>NUCLEOTIDE SEQUENCE</scope>
    <source>
        <strain evidence="3">CGMCC 1.15320</strain>
    </source>
</reference>
<feature type="compositionally biased region" description="Low complexity" evidence="2">
    <location>
        <begin position="128"/>
        <end position="142"/>
    </location>
</feature>
<evidence type="ECO:0000313" key="4">
    <source>
        <dbReference type="Proteomes" id="UP000636264"/>
    </source>
</evidence>
<comment type="function">
    <text evidence="1">Mediates coordination of peptidoglycan synthesis and outer membrane constriction during cell division.</text>
</comment>
<feature type="signal peptide" evidence="1">
    <location>
        <begin position="1"/>
        <end position="26"/>
    </location>
</feature>
<dbReference type="HAMAP" id="MF_02066">
    <property type="entry name" value="CpoB"/>
    <property type="match status" value="1"/>
</dbReference>
<gene>
    <name evidence="1" type="primary">cpoB</name>
    <name evidence="3" type="ORF">GCM10011385_14180</name>
</gene>
<dbReference type="GO" id="GO:0030288">
    <property type="term" value="C:outer membrane-bounded periplasmic space"/>
    <property type="evidence" value="ECO:0007669"/>
    <property type="project" value="UniProtKB-UniRule"/>
</dbReference>
<proteinExistence type="inferred from homology"/>
<feature type="region of interest" description="Disordered" evidence="2">
    <location>
        <begin position="94"/>
        <end position="184"/>
    </location>
</feature>
<evidence type="ECO:0000256" key="2">
    <source>
        <dbReference type="SAM" id="MobiDB-lite"/>
    </source>
</evidence>
<dbReference type="InterPro" id="IPR014162">
    <property type="entry name" value="CpoB_C"/>
</dbReference>
<dbReference type="InterPro" id="IPR011990">
    <property type="entry name" value="TPR-like_helical_dom_sf"/>
</dbReference>